<organism evidence="1 2">
    <name type="scientific">Musa troglodytarum</name>
    <name type="common">fe'i banana</name>
    <dbReference type="NCBI Taxonomy" id="320322"/>
    <lineage>
        <taxon>Eukaryota</taxon>
        <taxon>Viridiplantae</taxon>
        <taxon>Streptophyta</taxon>
        <taxon>Embryophyta</taxon>
        <taxon>Tracheophyta</taxon>
        <taxon>Spermatophyta</taxon>
        <taxon>Magnoliopsida</taxon>
        <taxon>Liliopsida</taxon>
        <taxon>Zingiberales</taxon>
        <taxon>Musaceae</taxon>
        <taxon>Musa</taxon>
    </lineage>
</organism>
<dbReference type="Proteomes" id="UP001055439">
    <property type="component" value="Chromosome 8"/>
</dbReference>
<name>A0A9E7KN38_9LILI</name>
<gene>
    <name evidence="1" type="ORF">MUK42_35813</name>
</gene>
<keyword evidence="2" id="KW-1185">Reference proteome</keyword>
<evidence type="ECO:0000313" key="1">
    <source>
        <dbReference type="EMBL" id="URE25162.1"/>
    </source>
</evidence>
<reference evidence="1" key="1">
    <citation type="submission" date="2022-05" db="EMBL/GenBank/DDBJ databases">
        <title>The Musa troglodytarum L. genome provides insights into the mechanism of non-climacteric behaviour and enrichment of carotenoids.</title>
        <authorList>
            <person name="Wang J."/>
        </authorList>
    </citation>
    <scope>NUCLEOTIDE SEQUENCE</scope>
    <source>
        <tissue evidence="1">Leaf</tissue>
    </source>
</reference>
<dbReference type="EMBL" id="CP097510">
    <property type="protein sequence ID" value="URE25162.1"/>
    <property type="molecule type" value="Genomic_DNA"/>
</dbReference>
<proteinExistence type="predicted"/>
<evidence type="ECO:0000313" key="2">
    <source>
        <dbReference type="Proteomes" id="UP001055439"/>
    </source>
</evidence>
<sequence length="197" mass="21818">MSICHDPAHTQRKRFGIVRSGGEGRGRGREGGRISSSLRLARPSTHGLLEADFNIDGFWGKRRRLSASSLLSVSPASSDKPRVKVLIWSCSDVGVLGPEMRLQASAARPAMPATKDSGFLESMIRCDLINLCYVAEISTYTDEIFCCSTEMKTPQGMNGKSAKWCLIKCVRRSWESPLLRIFQNSYSCFLAVATFLF</sequence>
<dbReference type="AlphaFoldDB" id="A0A9E7KN38"/>
<accession>A0A9E7KN38</accession>
<protein>
    <submittedName>
        <fullName evidence="1">Uncharacterized protein</fullName>
    </submittedName>
</protein>